<evidence type="ECO:0000313" key="2">
    <source>
        <dbReference type="Proteomes" id="UP000295418"/>
    </source>
</evidence>
<name>A0A4R4E775_9BACL</name>
<dbReference type="EMBL" id="SKFG01000018">
    <property type="protein sequence ID" value="TCZ75576.1"/>
    <property type="molecule type" value="Genomic_DNA"/>
</dbReference>
<keyword evidence="2" id="KW-1185">Reference proteome</keyword>
<sequence length="80" mass="9317">MKEKSNRSAEYSELVLVKVQPYVIDEWHSGAHRRMKVDRLPYEVVGQIGWNRGLYYQSRPYVCWSGIETGFFVSSKACQA</sequence>
<organism evidence="1 2">
    <name type="scientific">Paenibacillus albiflavus</name>
    <dbReference type="NCBI Taxonomy" id="2545760"/>
    <lineage>
        <taxon>Bacteria</taxon>
        <taxon>Bacillati</taxon>
        <taxon>Bacillota</taxon>
        <taxon>Bacilli</taxon>
        <taxon>Bacillales</taxon>
        <taxon>Paenibacillaceae</taxon>
        <taxon>Paenibacillus</taxon>
    </lineage>
</organism>
<protein>
    <submittedName>
        <fullName evidence="1">Uncharacterized protein</fullName>
    </submittedName>
</protein>
<evidence type="ECO:0000313" key="1">
    <source>
        <dbReference type="EMBL" id="TCZ75576.1"/>
    </source>
</evidence>
<reference evidence="1 2" key="1">
    <citation type="submission" date="2019-03" db="EMBL/GenBank/DDBJ databases">
        <authorList>
            <person name="Kim M.K.M."/>
        </authorList>
    </citation>
    <scope>NUCLEOTIDE SEQUENCE [LARGE SCALE GENOMIC DNA]</scope>
    <source>
        <strain evidence="1 2">18JY21-1</strain>
    </source>
</reference>
<dbReference type="Proteomes" id="UP000295418">
    <property type="component" value="Unassembled WGS sequence"/>
</dbReference>
<proteinExistence type="predicted"/>
<dbReference type="AlphaFoldDB" id="A0A4R4E775"/>
<comment type="caution">
    <text evidence="1">The sequence shown here is derived from an EMBL/GenBank/DDBJ whole genome shotgun (WGS) entry which is preliminary data.</text>
</comment>
<gene>
    <name evidence="1" type="ORF">E0485_16935</name>
</gene>
<accession>A0A4R4E775</accession>